<evidence type="ECO:0000313" key="2">
    <source>
        <dbReference type="Proteomes" id="UP000005316"/>
    </source>
</evidence>
<proteinExistence type="predicted"/>
<dbReference type="HOGENOM" id="CLU_179248_0_0_9"/>
<name>F9DX71_9BACL</name>
<organism evidence="1 2">
    <name type="scientific">Sporosarcina newyorkensis 2681</name>
    <dbReference type="NCBI Taxonomy" id="1027292"/>
    <lineage>
        <taxon>Bacteria</taxon>
        <taxon>Bacillati</taxon>
        <taxon>Bacillota</taxon>
        <taxon>Bacilli</taxon>
        <taxon>Bacillales</taxon>
        <taxon>Caryophanaceae</taxon>
        <taxon>Sporosarcina</taxon>
    </lineage>
</organism>
<accession>F9DX71</accession>
<protein>
    <submittedName>
        <fullName evidence="1">Periplasmic molybdate-binding protein</fullName>
    </submittedName>
</protein>
<dbReference type="Proteomes" id="UP000005316">
    <property type="component" value="Unassembled WGS sequence"/>
</dbReference>
<dbReference type="EMBL" id="AFPZ01000105">
    <property type="protein sequence ID" value="EGQ21119.1"/>
    <property type="molecule type" value="Genomic_DNA"/>
</dbReference>
<gene>
    <name evidence="1" type="ORF">HMPREF9372_3402</name>
</gene>
<dbReference type="eggNOG" id="ENOG5032YQ0">
    <property type="taxonomic scope" value="Bacteria"/>
</dbReference>
<sequence>MKGVQYMLTMEFDYEKLADVLAPKLIDGLQEIVDRQLENQEIPYMLTIDQLMKFLHIKRWKASELLGRSDFPVLREAGVLIPREELFEWIDRNLDWVKENTSYIKAV</sequence>
<dbReference type="AlphaFoldDB" id="F9DX71"/>
<comment type="caution">
    <text evidence="1">The sequence shown here is derived from an EMBL/GenBank/DDBJ whole genome shotgun (WGS) entry which is preliminary data.</text>
</comment>
<reference evidence="1 2" key="1">
    <citation type="submission" date="2011-04" db="EMBL/GenBank/DDBJ databases">
        <authorList>
            <person name="Muzny D."/>
            <person name="Qin X."/>
            <person name="Deng J."/>
            <person name="Jiang H."/>
            <person name="Liu Y."/>
            <person name="Qu J."/>
            <person name="Song X.-Z."/>
            <person name="Zhang L."/>
            <person name="Thornton R."/>
            <person name="Coyle M."/>
            <person name="Francisco L."/>
            <person name="Jackson L."/>
            <person name="Javaid M."/>
            <person name="Korchina V."/>
            <person name="Kovar C."/>
            <person name="Mata R."/>
            <person name="Mathew T."/>
            <person name="Ngo R."/>
            <person name="Nguyen L."/>
            <person name="Nguyen N."/>
            <person name="Okwuonu G."/>
            <person name="Ongeri F."/>
            <person name="Pham C."/>
            <person name="Simmons D."/>
            <person name="Wilczek-Boney K."/>
            <person name="Hale W."/>
            <person name="Jakkamsetti A."/>
            <person name="Pham P."/>
            <person name="Ruth R."/>
            <person name="San Lucas F."/>
            <person name="Warren J."/>
            <person name="Zhang J."/>
            <person name="Zhao Z."/>
            <person name="Zhou C."/>
            <person name="Zhu D."/>
            <person name="Lee S."/>
            <person name="Bess C."/>
            <person name="Blankenburg K."/>
            <person name="Forbes L."/>
            <person name="Fu Q."/>
            <person name="Gubbala S."/>
            <person name="Hirani K."/>
            <person name="Jayaseelan J.C."/>
            <person name="Lara F."/>
            <person name="Munidasa M."/>
            <person name="Palculict T."/>
            <person name="Patil S."/>
            <person name="Pu L.-L."/>
            <person name="Saada N."/>
            <person name="Tang L."/>
            <person name="Weissenberger G."/>
            <person name="Zhu Y."/>
            <person name="Hemphill L."/>
            <person name="Shang Y."/>
            <person name="Youmans B."/>
            <person name="Ayvaz T."/>
            <person name="Ross M."/>
            <person name="Santibanez J."/>
            <person name="Aqrawi P."/>
            <person name="Gross S."/>
            <person name="Joshi V."/>
            <person name="Fowler G."/>
            <person name="Nazareth L."/>
            <person name="Reid J."/>
            <person name="Worley K."/>
            <person name="Petrosino J."/>
            <person name="Highlander S."/>
            <person name="Gibbs R."/>
        </authorList>
    </citation>
    <scope>NUCLEOTIDE SEQUENCE [LARGE SCALE GENOMIC DNA]</scope>
    <source>
        <strain evidence="1 2">2681</strain>
    </source>
</reference>
<evidence type="ECO:0000313" key="1">
    <source>
        <dbReference type="EMBL" id="EGQ21119.1"/>
    </source>
</evidence>